<gene>
    <name evidence="2" type="ORF">JOE66_000783</name>
</gene>
<evidence type="ECO:0000313" key="2">
    <source>
        <dbReference type="EMBL" id="MBM7471149.1"/>
    </source>
</evidence>
<name>A0ABS2L244_9MICO</name>
<evidence type="ECO:0000313" key="3">
    <source>
        <dbReference type="Proteomes" id="UP000776164"/>
    </source>
</evidence>
<keyword evidence="1" id="KW-1133">Transmembrane helix</keyword>
<evidence type="ECO:0000256" key="1">
    <source>
        <dbReference type="SAM" id="Phobius"/>
    </source>
</evidence>
<dbReference type="Proteomes" id="UP000776164">
    <property type="component" value="Unassembled WGS sequence"/>
</dbReference>
<dbReference type="RefSeq" id="WP_205106946.1">
    <property type="nucleotide sequence ID" value="NZ_BAAAHT010000017.1"/>
</dbReference>
<reference evidence="2 3" key="1">
    <citation type="submission" date="2021-01" db="EMBL/GenBank/DDBJ databases">
        <title>Sequencing the genomes of 1000 actinobacteria strains.</title>
        <authorList>
            <person name="Klenk H.-P."/>
        </authorList>
    </citation>
    <scope>NUCLEOTIDE SEQUENCE [LARGE SCALE GENOMIC DNA]</scope>
    <source>
        <strain evidence="2 3">DSM 13057</strain>
    </source>
</reference>
<sequence>MSDFLAACAVLLPTVAVGLLFWFIMRAIIRSDKTERKVLAKYEAEERARRGM</sequence>
<feature type="transmembrane region" description="Helical" evidence="1">
    <location>
        <begin position="6"/>
        <end position="29"/>
    </location>
</feature>
<organism evidence="2 3">
    <name type="scientific">Subtercola frigoramans</name>
    <dbReference type="NCBI Taxonomy" id="120298"/>
    <lineage>
        <taxon>Bacteria</taxon>
        <taxon>Bacillati</taxon>
        <taxon>Actinomycetota</taxon>
        <taxon>Actinomycetes</taxon>
        <taxon>Micrococcales</taxon>
        <taxon>Microbacteriaceae</taxon>
        <taxon>Subtercola</taxon>
    </lineage>
</organism>
<accession>A0ABS2L244</accession>
<proteinExistence type="predicted"/>
<keyword evidence="3" id="KW-1185">Reference proteome</keyword>
<protein>
    <submittedName>
        <fullName evidence="2">Permease</fullName>
    </submittedName>
</protein>
<keyword evidence="1" id="KW-0812">Transmembrane</keyword>
<keyword evidence="1" id="KW-0472">Membrane</keyword>
<dbReference type="EMBL" id="JAFBBU010000001">
    <property type="protein sequence ID" value="MBM7471149.1"/>
    <property type="molecule type" value="Genomic_DNA"/>
</dbReference>
<comment type="caution">
    <text evidence="2">The sequence shown here is derived from an EMBL/GenBank/DDBJ whole genome shotgun (WGS) entry which is preliminary data.</text>
</comment>